<dbReference type="RefSeq" id="WP_179829047.1">
    <property type="nucleotide sequence ID" value="NZ_JACCFS010000001.1"/>
</dbReference>
<evidence type="ECO:0000313" key="4">
    <source>
        <dbReference type="Proteomes" id="UP000572051"/>
    </source>
</evidence>
<proteinExistence type="predicted"/>
<keyword evidence="1" id="KW-0812">Transmembrane</keyword>
<gene>
    <name evidence="3" type="ORF">HNR10_005802</name>
</gene>
<dbReference type="PROSITE" id="PS00430">
    <property type="entry name" value="TONB_DEPENDENT_REC_1"/>
    <property type="match status" value="1"/>
</dbReference>
<evidence type="ECO:0000313" key="3">
    <source>
        <dbReference type="EMBL" id="NYJ37921.1"/>
    </source>
</evidence>
<dbReference type="InterPro" id="IPR028087">
    <property type="entry name" value="Tad_N"/>
</dbReference>
<dbReference type="AlphaFoldDB" id="A0A7Z0JD39"/>
<feature type="domain" description="Putative Flp pilus-assembly TadG-like N-terminal" evidence="2">
    <location>
        <begin position="9"/>
        <end position="53"/>
    </location>
</feature>
<feature type="transmembrane region" description="Helical" evidence="1">
    <location>
        <begin position="12"/>
        <end position="30"/>
    </location>
</feature>
<dbReference type="InterPro" id="IPR010916">
    <property type="entry name" value="TonB_box_CS"/>
</dbReference>
<dbReference type="Pfam" id="PF13400">
    <property type="entry name" value="Tad"/>
    <property type="match status" value="1"/>
</dbReference>
<keyword evidence="1" id="KW-0472">Membrane</keyword>
<organism evidence="3 4">
    <name type="scientific">Nocardiopsis aegyptia</name>
    <dbReference type="NCBI Taxonomy" id="220378"/>
    <lineage>
        <taxon>Bacteria</taxon>
        <taxon>Bacillati</taxon>
        <taxon>Actinomycetota</taxon>
        <taxon>Actinomycetes</taxon>
        <taxon>Streptosporangiales</taxon>
        <taxon>Nocardiopsidaceae</taxon>
        <taxon>Nocardiopsis</taxon>
    </lineage>
</organism>
<dbReference type="EMBL" id="JACCFS010000001">
    <property type="protein sequence ID" value="NYJ37921.1"/>
    <property type="molecule type" value="Genomic_DNA"/>
</dbReference>
<evidence type="ECO:0000259" key="2">
    <source>
        <dbReference type="Pfam" id="PF13400"/>
    </source>
</evidence>
<keyword evidence="4" id="KW-1185">Reference proteome</keyword>
<name>A0A7Z0JD39_9ACTN</name>
<keyword evidence="1" id="KW-1133">Transmembrane helix</keyword>
<sequence>MRDVRSDDGQATAFVVVLTTAFVFCLGLVFDGGGLLRSHTQALTLSQEAARLGTQQLDWAAYREGGDTVRLDPAAAASAAQGFLSASGATGSVSVDGDTVTVTAQVPYTFTLLPLGTTTTESTASARPYTQPSP</sequence>
<accession>A0A7Z0JD39</accession>
<dbReference type="Proteomes" id="UP000572051">
    <property type="component" value="Unassembled WGS sequence"/>
</dbReference>
<comment type="caution">
    <text evidence="3">The sequence shown here is derived from an EMBL/GenBank/DDBJ whole genome shotgun (WGS) entry which is preliminary data.</text>
</comment>
<evidence type="ECO:0000256" key="1">
    <source>
        <dbReference type="SAM" id="Phobius"/>
    </source>
</evidence>
<reference evidence="3 4" key="1">
    <citation type="submission" date="2020-07" db="EMBL/GenBank/DDBJ databases">
        <title>Sequencing the genomes of 1000 actinobacteria strains.</title>
        <authorList>
            <person name="Klenk H.-P."/>
        </authorList>
    </citation>
    <scope>NUCLEOTIDE SEQUENCE [LARGE SCALE GENOMIC DNA]</scope>
    <source>
        <strain evidence="3 4">DSM 44442</strain>
    </source>
</reference>
<protein>
    <recommendedName>
        <fullName evidence="2">Putative Flp pilus-assembly TadG-like N-terminal domain-containing protein</fullName>
    </recommendedName>
</protein>